<keyword evidence="8 11" id="KW-0472">Membrane</keyword>
<keyword evidence="6" id="KW-0677">Repeat</keyword>
<dbReference type="InterPro" id="IPR032675">
    <property type="entry name" value="LRR_dom_sf"/>
</dbReference>
<dbReference type="PANTHER" id="PTHR27004">
    <property type="entry name" value="RECEPTOR-LIKE PROTEIN 12 ISOFORM X1"/>
    <property type="match status" value="1"/>
</dbReference>
<dbReference type="Pfam" id="PF13855">
    <property type="entry name" value="LRR_8"/>
    <property type="match status" value="1"/>
</dbReference>
<reference evidence="12" key="1">
    <citation type="submission" date="2018-01" db="EMBL/GenBank/DDBJ databases">
        <authorList>
            <person name="Mao J.F."/>
        </authorList>
    </citation>
    <scope>NUCLEOTIDE SEQUENCE</scope>
    <source>
        <strain evidence="12">Huo1</strain>
        <tissue evidence="12">Leaf</tissue>
    </source>
</reference>
<protein>
    <recommendedName>
        <fullName evidence="14">Somatic embryogenesis receptor kinase 1</fullName>
    </recommendedName>
</protein>
<evidence type="ECO:0008006" key="14">
    <source>
        <dbReference type="Google" id="ProtNLM"/>
    </source>
</evidence>
<dbReference type="SUPFAM" id="SSF52058">
    <property type="entry name" value="L domain-like"/>
    <property type="match status" value="1"/>
</dbReference>
<feature type="transmembrane region" description="Helical" evidence="11">
    <location>
        <begin position="241"/>
        <end position="264"/>
    </location>
</feature>
<name>A0A8X8WWF9_SALSN</name>
<evidence type="ECO:0000256" key="9">
    <source>
        <dbReference type="ARBA" id="ARBA00023170"/>
    </source>
</evidence>
<evidence type="ECO:0000256" key="3">
    <source>
        <dbReference type="ARBA" id="ARBA00022475"/>
    </source>
</evidence>
<evidence type="ECO:0000313" key="13">
    <source>
        <dbReference type="Proteomes" id="UP000298416"/>
    </source>
</evidence>
<keyword evidence="4" id="KW-0433">Leucine-rich repeat</keyword>
<gene>
    <name evidence="12" type="ORF">SASPL_139157</name>
</gene>
<dbReference type="Pfam" id="PF00560">
    <property type="entry name" value="LRR_1"/>
    <property type="match status" value="1"/>
</dbReference>
<evidence type="ECO:0000256" key="7">
    <source>
        <dbReference type="ARBA" id="ARBA00022989"/>
    </source>
</evidence>
<accession>A0A8X8WWF9</accession>
<comment type="similarity">
    <text evidence="2">Belongs to the RLP family.</text>
</comment>
<sequence length="303" mass="33974">MNVGNNMMNDTFPCMLSSTLLVLVLHSNRFHGDLSCHNSCPHLQILDASSNNFSGSLESINFSSWTAMMLSSDEKFRIDFLSFGMTQMVKGQIMELYKIFADFSTIDLSSNSFYGKIPNAIGDLTSLHQLNFSHNALNGSIPKSFGRLSNLESLDLSVNQLVGPIPQELGGLTFLAHLNLSYNMFVGAIPKGRQIQTFSADSFEGNLGLCGYPLDINCSNTNVSPPAGYDENGEEEKEIEWEYVCAAVGYVVGVGSIVWLLLFCRSFRQKYFGKIEEVVEDMFIARDMRRRRARRARNQVRRH</sequence>
<organism evidence="12">
    <name type="scientific">Salvia splendens</name>
    <name type="common">Scarlet sage</name>
    <dbReference type="NCBI Taxonomy" id="180675"/>
    <lineage>
        <taxon>Eukaryota</taxon>
        <taxon>Viridiplantae</taxon>
        <taxon>Streptophyta</taxon>
        <taxon>Embryophyta</taxon>
        <taxon>Tracheophyta</taxon>
        <taxon>Spermatophyta</taxon>
        <taxon>Magnoliopsida</taxon>
        <taxon>eudicotyledons</taxon>
        <taxon>Gunneridae</taxon>
        <taxon>Pentapetalae</taxon>
        <taxon>asterids</taxon>
        <taxon>lamiids</taxon>
        <taxon>Lamiales</taxon>
        <taxon>Lamiaceae</taxon>
        <taxon>Nepetoideae</taxon>
        <taxon>Mentheae</taxon>
        <taxon>Salviinae</taxon>
        <taxon>Salvia</taxon>
        <taxon>Salvia subgen. Calosphace</taxon>
        <taxon>core Calosphace</taxon>
    </lineage>
</organism>
<evidence type="ECO:0000313" key="12">
    <source>
        <dbReference type="EMBL" id="KAG6402280.1"/>
    </source>
</evidence>
<dbReference type="AlphaFoldDB" id="A0A8X8WWF9"/>
<evidence type="ECO:0000256" key="8">
    <source>
        <dbReference type="ARBA" id="ARBA00023136"/>
    </source>
</evidence>
<keyword evidence="7 11" id="KW-1133">Transmembrane helix</keyword>
<dbReference type="PANTHER" id="PTHR27004:SF463">
    <property type="entry name" value="RECEPTOR-LIKE PROTEIN 12"/>
    <property type="match status" value="1"/>
</dbReference>
<keyword evidence="13" id="KW-1185">Reference proteome</keyword>
<dbReference type="InterPro" id="IPR001611">
    <property type="entry name" value="Leu-rich_rpt"/>
</dbReference>
<evidence type="ECO:0000256" key="2">
    <source>
        <dbReference type="ARBA" id="ARBA00009592"/>
    </source>
</evidence>
<keyword evidence="9" id="KW-0675">Receptor</keyword>
<evidence type="ECO:0000256" key="1">
    <source>
        <dbReference type="ARBA" id="ARBA00004251"/>
    </source>
</evidence>
<keyword evidence="10" id="KW-0325">Glycoprotein</keyword>
<dbReference type="Proteomes" id="UP000298416">
    <property type="component" value="Unassembled WGS sequence"/>
</dbReference>
<evidence type="ECO:0000256" key="4">
    <source>
        <dbReference type="ARBA" id="ARBA00022614"/>
    </source>
</evidence>
<proteinExistence type="inferred from homology"/>
<dbReference type="GO" id="GO:0005886">
    <property type="term" value="C:plasma membrane"/>
    <property type="evidence" value="ECO:0007669"/>
    <property type="project" value="UniProtKB-SubCell"/>
</dbReference>
<reference evidence="12" key="2">
    <citation type="submission" date="2020-08" db="EMBL/GenBank/DDBJ databases">
        <title>Plant Genome Project.</title>
        <authorList>
            <person name="Zhang R.-G."/>
        </authorList>
    </citation>
    <scope>NUCLEOTIDE SEQUENCE</scope>
    <source>
        <strain evidence="12">Huo1</strain>
        <tissue evidence="12">Leaf</tissue>
    </source>
</reference>
<comment type="subcellular location">
    <subcellularLocation>
        <location evidence="1">Cell membrane</location>
        <topology evidence="1">Single-pass type I membrane protein</topology>
    </subcellularLocation>
</comment>
<dbReference type="FunFam" id="3.80.10.10:FF:000111">
    <property type="entry name" value="LRR receptor-like serine/threonine-protein kinase ERECTA"/>
    <property type="match status" value="1"/>
</dbReference>
<keyword evidence="3" id="KW-1003">Cell membrane</keyword>
<evidence type="ECO:0000256" key="6">
    <source>
        <dbReference type="ARBA" id="ARBA00022737"/>
    </source>
</evidence>
<dbReference type="Gene3D" id="3.80.10.10">
    <property type="entry name" value="Ribonuclease Inhibitor"/>
    <property type="match status" value="1"/>
</dbReference>
<comment type="caution">
    <text evidence="12">The sequence shown here is derived from an EMBL/GenBank/DDBJ whole genome shotgun (WGS) entry which is preliminary data.</text>
</comment>
<dbReference type="EMBL" id="PNBA02000014">
    <property type="protein sequence ID" value="KAG6402280.1"/>
    <property type="molecule type" value="Genomic_DNA"/>
</dbReference>
<evidence type="ECO:0000256" key="5">
    <source>
        <dbReference type="ARBA" id="ARBA00022692"/>
    </source>
</evidence>
<evidence type="ECO:0000256" key="10">
    <source>
        <dbReference type="ARBA" id="ARBA00023180"/>
    </source>
</evidence>
<evidence type="ECO:0000256" key="11">
    <source>
        <dbReference type="SAM" id="Phobius"/>
    </source>
</evidence>
<keyword evidence="5 11" id="KW-0812">Transmembrane</keyword>